<organism evidence="2">
    <name type="scientific">viral metagenome</name>
    <dbReference type="NCBI Taxonomy" id="1070528"/>
    <lineage>
        <taxon>unclassified sequences</taxon>
        <taxon>metagenomes</taxon>
        <taxon>organismal metagenomes</taxon>
    </lineage>
</organism>
<keyword evidence="1" id="KW-1133">Transmembrane helix</keyword>
<dbReference type="AlphaFoldDB" id="A0A6C0EI74"/>
<protein>
    <recommendedName>
        <fullName evidence="3">Glycosyltransferase</fullName>
    </recommendedName>
</protein>
<name>A0A6C0EI74_9ZZZZ</name>
<proteinExistence type="predicted"/>
<dbReference type="Gene3D" id="3.40.50.2000">
    <property type="entry name" value="Glycogen Phosphorylase B"/>
    <property type="match status" value="1"/>
</dbReference>
<sequence>MTKAKYVLANDSGAMHLASFFGANVIGLFGITDIDKTRPWYGKYIVGNNGYFPEIKSIIQLLD</sequence>
<evidence type="ECO:0000256" key="1">
    <source>
        <dbReference type="SAM" id="Phobius"/>
    </source>
</evidence>
<dbReference type="InterPro" id="IPR002201">
    <property type="entry name" value="Glyco_trans_9"/>
</dbReference>
<dbReference type="GO" id="GO:0016757">
    <property type="term" value="F:glycosyltransferase activity"/>
    <property type="evidence" value="ECO:0007669"/>
    <property type="project" value="InterPro"/>
</dbReference>
<evidence type="ECO:0000313" key="2">
    <source>
        <dbReference type="EMBL" id="QHT28874.1"/>
    </source>
</evidence>
<keyword evidence="1" id="KW-0812">Transmembrane</keyword>
<accession>A0A6C0EI74</accession>
<feature type="transmembrane region" description="Helical" evidence="1">
    <location>
        <begin position="12"/>
        <end position="31"/>
    </location>
</feature>
<reference evidence="2" key="1">
    <citation type="journal article" date="2020" name="Nature">
        <title>Giant virus diversity and host interactions through global metagenomics.</title>
        <authorList>
            <person name="Schulz F."/>
            <person name="Roux S."/>
            <person name="Paez-Espino D."/>
            <person name="Jungbluth S."/>
            <person name="Walsh D.A."/>
            <person name="Denef V.J."/>
            <person name="McMahon K.D."/>
            <person name="Konstantinidis K.T."/>
            <person name="Eloe-Fadrosh E.A."/>
            <person name="Kyrpides N.C."/>
            <person name="Woyke T."/>
        </authorList>
    </citation>
    <scope>NUCLEOTIDE SEQUENCE</scope>
    <source>
        <strain evidence="2">GVMAG-M-3300001351-8</strain>
    </source>
</reference>
<dbReference type="Pfam" id="PF01075">
    <property type="entry name" value="Glyco_transf_9"/>
    <property type="match status" value="1"/>
</dbReference>
<keyword evidence="1" id="KW-0472">Membrane</keyword>
<dbReference type="EMBL" id="MN738865">
    <property type="protein sequence ID" value="QHT28874.1"/>
    <property type="molecule type" value="Genomic_DNA"/>
</dbReference>
<evidence type="ECO:0008006" key="3">
    <source>
        <dbReference type="Google" id="ProtNLM"/>
    </source>
</evidence>
<dbReference type="SUPFAM" id="SSF53756">
    <property type="entry name" value="UDP-Glycosyltransferase/glycogen phosphorylase"/>
    <property type="match status" value="1"/>
</dbReference>